<sequence>MTFKEAYTSLKQLYKKLMFPENRYAHKWTLAEIDQLDVHFFEELMCTEKYEPEVYLSDVW</sequence>
<proteinExistence type="predicted"/>
<evidence type="ECO:0000313" key="1">
    <source>
        <dbReference type="EMBL" id="QGH35131.1"/>
    </source>
</evidence>
<name>A0A5Q2TLV3_9BACI</name>
<dbReference type="Proteomes" id="UP000339690">
    <property type="component" value="Chromosome"/>
</dbReference>
<dbReference type="RefSeq" id="WP_153791605.1">
    <property type="nucleotide sequence ID" value="NZ_CP045915.1"/>
</dbReference>
<accession>A0A5Q2TLV3</accession>
<dbReference type="AlphaFoldDB" id="A0A5Q2TLV3"/>
<dbReference type="EMBL" id="CP045915">
    <property type="protein sequence ID" value="QGH35131.1"/>
    <property type="molecule type" value="Genomic_DNA"/>
</dbReference>
<organism evidence="1 2">
    <name type="scientific">Gracilibacillus salitolerans</name>
    <dbReference type="NCBI Taxonomy" id="2663022"/>
    <lineage>
        <taxon>Bacteria</taxon>
        <taxon>Bacillati</taxon>
        <taxon>Bacillota</taxon>
        <taxon>Bacilli</taxon>
        <taxon>Bacillales</taxon>
        <taxon>Bacillaceae</taxon>
        <taxon>Gracilibacillus</taxon>
    </lineage>
</organism>
<dbReference type="KEGG" id="grc:GI584_14235"/>
<keyword evidence="2" id="KW-1185">Reference proteome</keyword>
<protein>
    <submittedName>
        <fullName evidence="1">Uncharacterized protein</fullName>
    </submittedName>
</protein>
<reference evidence="1 2" key="1">
    <citation type="submission" date="2019-11" db="EMBL/GenBank/DDBJ databases">
        <title>Gracilibacillus salitolerans sp. nov., a moderate halophile isolated from a saline soil in northwest China.</title>
        <authorList>
            <person name="Gan L."/>
        </authorList>
    </citation>
    <scope>NUCLEOTIDE SEQUENCE [LARGE SCALE GENOMIC DNA]</scope>
    <source>
        <strain evidence="1 2">SCU50</strain>
    </source>
</reference>
<evidence type="ECO:0000313" key="2">
    <source>
        <dbReference type="Proteomes" id="UP000339690"/>
    </source>
</evidence>
<gene>
    <name evidence="1" type="ORF">GI584_14235</name>
</gene>